<organism evidence="7 8">
    <name type="scientific">Reyranella soli</name>
    <dbReference type="NCBI Taxonomy" id="1230389"/>
    <lineage>
        <taxon>Bacteria</taxon>
        <taxon>Pseudomonadati</taxon>
        <taxon>Pseudomonadota</taxon>
        <taxon>Alphaproteobacteria</taxon>
        <taxon>Hyphomicrobiales</taxon>
        <taxon>Reyranellaceae</taxon>
        <taxon>Reyranella</taxon>
    </lineage>
</organism>
<evidence type="ECO:0000313" key="7">
    <source>
        <dbReference type="EMBL" id="GEP61852.1"/>
    </source>
</evidence>
<evidence type="ECO:0000256" key="5">
    <source>
        <dbReference type="ARBA" id="ARBA00023014"/>
    </source>
</evidence>
<dbReference type="GO" id="GO:0046872">
    <property type="term" value="F:metal ion binding"/>
    <property type="evidence" value="ECO:0007669"/>
    <property type="project" value="UniProtKB-KW"/>
</dbReference>
<dbReference type="InterPro" id="IPR050584">
    <property type="entry name" value="Cholesterol_7-desaturase"/>
</dbReference>
<dbReference type="GO" id="GO:0016491">
    <property type="term" value="F:oxidoreductase activity"/>
    <property type="evidence" value="ECO:0007669"/>
    <property type="project" value="UniProtKB-KW"/>
</dbReference>
<dbReference type="EMBL" id="BKAJ01000263">
    <property type="protein sequence ID" value="GEP61852.1"/>
    <property type="molecule type" value="Genomic_DNA"/>
</dbReference>
<dbReference type="SUPFAM" id="SSF50022">
    <property type="entry name" value="ISP domain"/>
    <property type="match status" value="1"/>
</dbReference>
<dbReference type="InterPro" id="IPR045623">
    <property type="entry name" value="LigXa_C"/>
</dbReference>
<keyword evidence="1" id="KW-0001">2Fe-2S</keyword>
<keyword evidence="5" id="KW-0411">Iron-sulfur</keyword>
<dbReference type="OrthoDB" id="9800776at2"/>
<dbReference type="InterPro" id="IPR036922">
    <property type="entry name" value="Rieske_2Fe-2S_sf"/>
</dbReference>
<dbReference type="PANTHER" id="PTHR21266">
    <property type="entry name" value="IRON-SULFUR DOMAIN CONTAINING PROTEIN"/>
    <property type="match status" value="1"/>
</dbReference>
<dbReference type="RefSeq" id="WP_147157136.1">
    <property type="nucleotide sequence ID" value="NZ_BKAJ01000263.1"/>
</dbReference>
<keyword evidence="2" id="KW-0479">Metal-binding</keyword>
<gene>
    <name evidence="7" type="ORF">RSO01_90180</name>
</gene>
<name>A0A512NSG4_9HYPH</name>
<dbReference type="CDD" id="cd03479">
    <property type="entry name" value="Rieske_RO_Alpha_PhDO_like"/>
    <property type="match status" value="1"/>
</dbReference>
<protein>
    <submittedName>
        <fullName evidence="7">Ring-hydroxylating oxygenase subunit alpha</fullName>
    </submittedName>
</protein>
<proteinExistence type="predicted"/>
<evidence type="ECO:0000256" key="4">
    <source>
        <dbReference type="ARBA" id="ARBA00023004"/>
    </source>
</evidence>
<reference evidence="7 8" key="1">
    <citation type="submission" date="2019-07" db="EMBL/GenBank/DDBJ databases">
        <title>Whole genome shotgun sequence of Reyranella soli NBRC 108950.</title>
        <authorList>
            <person name="Hosoyama A."/>
            <person name="Uohara A."/>
            <person name="Ohji S."/>
            <person name="Ichikawa N."/>
        </authorList>
    </citation>
    <scope>NUCLEOTIDE SEQUENCE [LARGE SCALE GENOMIC DNA]</scope>
    <source>
        <strain evidence="7 8">NBRC 108950</strain>
    </source>
</reference>
<dbReference type="Pfam" id="PF00355">
    <property type="entry name" value="Rieske"/>
    <property type="match status" value="1"/>
</dbReference>
<accession>A0A512NSG4</accession>
<sequence length="444" mass="50713">MLTAAANETLTRTGPGTPMGNLMREYWIPACLSSELKSDGEPMRLMLLGEQLIAFRDTDGRVGIMEHRCPHRCASLFFGRNEEGGLRCVYHGWKFDVEGNCVDMPNVPPAQDFKSRIKAKSYKVVERAGFVWTYMGSRKEAPPLPNIEVLMLPEEERFTRVHMRECNWFQSLEGDIDTSHFGFLHVGGLTMDDVSPDTIHKWGVGDRAPDYKSTETEWGTMYTAYRPAEPGQYYYRFAHFMFPFITLTPNGFFEDQVACTLNVPMDDTHTMTYNLTWKQKTRPLELLKNGDWIPGLKPDVEYLPNTNDWFGRWRLKANRANDYLIDRDMQKNVNYTGIQGIGRQDQAMIECMGEVVDRSLEHLAPSDRMIAITRKRCIQAAQELMNEKKVPATVDNPDIYLGARGGAFVAPVEQDWLDAYAEKLQTAKSPLGLLKRNRLPLAAE</sequence>
<dbReference type="AlphaFoldDB" id="A0A512NSG4"/>
<dbReference type="Proteomes" id="UP000321058">
    <property type="component" value="Unassembled WGS sequence"/>
</dbReference>
<evidence type="ECO:0000256" key="2">
    <source>
        <dbReference type="ARBA" id="ARBA00022723"/>
    </source>
</evidence>
<comment type="caution">
    <text evidence="7">The sequence shown here is derived from an EMBL/GenBank/DDBJ whole genome shotgun (WGS) entry which is preliminary data.</text>
</comment>
<evidence type="ECO:0000256" key="3">
    <source>
        <dbReference type="ARBA" id="ARBA00023002"/>
    </source>
</evidence>
<evidence type="ECO:0000259" key="6">
    <source>
        <dbReference type="PROSITE" id="PS51296"/>
    </source>
</evidence>
<keyword evidence="3" id="KW-0560">Oxidoreductase</keyword>
<dbReference type="PANTHER" id="PTHR21266:SF59">
    <property type="entry name" value="BLR4922 PROTEIN"/>
    <property type="match status" value="1"/>
</dbReference>
<feature type="domain" description="Rieske" evidence="6">
    <location>
        <begin position="27"/>
        <end position="133"/>
    </location>
</feature>
<dbReference type="Gene3D" id="2.102.10.10">
    <property type="entry name" value="Rieske [2Fe-2S] iron-sulphur domain"/>
    <property type="match status" value="1"/>
</dbReference>
<evidence type="ECO:0000256" key="1">
    <source>
        <dbReference type="ARBA" id="ARBA00022714"/>
    </source>
</evidence>
<dbReference type="SUPFAM" id="SSF55961">
    <property type="entry name" value="Bet v1-like"/>
    <property type="match status" value="1"/>
</dbReference>
<keyword evidence="8" id="KW-1185">Reference proteome</keyword>
<keyword evidence="4" id="KW-0408">Iron</keyword>
<dbReference type="GO" id="GO:0051537">
    <property type="term" value="F:2 iron, 2 sulfur cluster binding"/>
    <property type="evidence" value="ECO:0007669"/>
    <property type="project" value="UniProtKB-KW"/>
</dbReference>
<evidence type="ECO:0000313" key="8">
    <source>
        <dbReference type="Proteomes" id="UP000321058"/>
    </source>
</evidence>
<dbReference type="InterPro" id="IPR017941">
    <property type="entry name" value="Rieske_2Fe-2S"/>
</dbReference>
<dbReference type="Pfam" id="PF19301">
    <property type="entry name" value="LigXa_C"/>
    <property type="match status" value="1"/>
</dbReference>
<dbReference type="PROSITE" id="PS51296">
    <property type="entry name" value="RIESKE"/>
    <property type="match status" value="1"/>
</dbReference>